<comment type="similarity">
    <text evidence="2">Belongs to the ustYa family.</text>
</comment>
<keyword evidence="3" id="KW-0472">Membrane</keyword>
<evidence type="ECO:0000313" key="4">
    <source>
        <dbReference type="EMBL" id="KAK7029390.1"/>
    </source>
</evidence>
<dbReference type="GO" id="GO:0043386">
    <property type="term" value="P:mycotoxin biosynthetic process"/>
    <property type="evidence" value="ECO:0007669"/>
    <property type="project" value="InterPro"/>
</dbReference>
<dbReference type="PANTHER" id="PTHR33365">
    <property type="entry name" value="YALI0B05434P"/>
    <property type="match status" value="1"/>
</dbReference>
<comment type="caution">
    <text evidence="4">The sequence shown here is derived from an EMBL/GenBank/DDBJ whole genome shotgun (WGS) entry which is preliminary data.</text>
</comment>
<evidence type="ECO:0000256" key="3">
    <source>
        <dbReference type="SAM" id="Phobius"/>
    </source>
</evidence>
<dbReference type="InterPro" id="IPR021765">
    <property type="entry name" value="UstYa-like"/>
</dbReference>
<proteinExistence type="inferred from homology"/>
<accession>A0AAW0BQG8</accession>
<keyword evidence="3" id="KW-0812">Transmembrane</keyword>
<protein>
    <submittedName>
        <fullName evidence="4">Uncharacterized protein</fullName>
    </submittedName>
</protein>
<dbReference type="AlphaFoldDB" id="A0AAW0BQG8"/>
<evidence type="ECO:0000313" key="5">
    <source>
        <dbReference type="Proteomes" id="UP001383192"/>
    </source>
</evidence>
<reference evidence="4 5" key="1">
    <citation type="submission" date="2024-01" db="EMBL/GenBank/DDBJ databases">
        <title>A draft genome for a cacao thread blight-causing isolate of Paramarasmius palmivorus.</title>
        <authorList>
            <person name="Baruah I.K."/>
            <person name="Bukari Y."/>
            <person name="Amoako-Attah I."/>
            <person name="Meinhardt L.W."/>
            <person name="Bailey B.A."/>
            <person name="Cohen S.P."/>
        </authorList>
    </citation>
    <scope>NUCLEOTIDE SEQUENCE [LARGE SCALE GENOMIC DNA]</scope>
    <source>
        <strain evidence="4 5">GH-12</strain>
    </source>
</reference>
<evidence type="ECO:0000256" key="1">
    <source>
        <dbReference type="ARBA" id="ARBA00004685"/>
    </source>
</evidence>
<comment type="pathway">
    <text evidence="1">Mycotoxin biosynthesis.</text>
</comment>
<dbReference type="PANTHER" id="PTHR33365:SF4">
    <property type="entry name" value="CYCLOCHLOROTINE BIOSYNTHESIS PROTEIN O"/>
    <property type="match status" value="1"/>
</dbReference>
<dbReference type="Pfam" id="PF11807">
    <property type="entry name" value="UstYa"/>
    <property type="match status" value="1"/>
</dbReference>
<dbReference type="EMBL" id="JAYKXP010000084">
    <property type="protein sequence ID" value="KAK7029390.1"/>
    <property type="molecule type" value="Genomic_DNA"/>
</dbReference>
<keyword evidence="5" id="KW-1185">Reference proteome</keyword>
<dbReference type="Proteomes" id="UP001383192">
    <property type="component" value="Unassembled WGS sequence"/>
</dbReference>
<feature type="transmembrane region" description="Helical" evidence="3">
    <location>
        <begin position="35"/>
        <end position="52"/>
    </location>
</feature>
<organism evidence="4 5">
    <name type="scientific">Paramarasmius palmivorus</name>
    <dbReference type="NCBI Taxonomy" id="297713"/>
    <lineage>
        <taxon>Eukaryota</taxon>
        <taxon>Fungi</taxon>
        <taxon>Dikarya</taxon>
        <taxon>Basidiomycota</taxon>
        <taxon>Agaricomycotina</taxon>
        <taxon>Agaricomycetes</taxon>
        <taxon>Agaricomycetidae</taxon>
        <taxon>Agaricales</taxon>
        <taxon>Marasmiineae</taxon>
        <taxon>Marasmiaceae</taxon>
        <taxon>Paramarasmius</taxon>
    </lineage>
</organism>
<gene>
    <name evidence="4" type="ORF">VNI00_014644</name>
</gene>
<evidence type="ECO:0000256" key="2">
    <source>
        <dbReference type="ARBA" id="ARBA00035112"/>
    </source>
</evidence>
<sequence length="253" mass="29193">MFKNWKTNYQRLAPDPDSEYAEPAPKQTRSLSRRLLHFVVIVETLALLWIWASHRAGHKYPPPALVYSPAQDAIEYHVTKFAIGGDKNFHIPPSDELDAHWENLYNFGISRIPKSQAALLPNKTLPIPGDEEHYIVELRCIPQPTLSEHDSQTLHSDYYTHMAMNVGENAAHMDHCVDWLRQSLMCAGDTSVIVWQWEEEEQKNKFQGDIAHTCRNFEKLHQWGLEHALVNEYDATIRMKDDGIESRLLLIGL</sequence>
<name>A0AAW0BQG8_9AGAR</name>
<keyword evidence="3" id="KW-1133">Transmembrane helix</keyword>